<dbReference type="GO" id="GO:0005576">
    <property type="term" value="C:extracellular region"/>
    <property type="evidence" value="ECO:0007669"/>
    <property type="project" value="UniProtKB-SubCell"/>
</dbReference>
<evidence type="ECO:0000313" key="23">
    <source>
        <dbReference type="Xenbase" id="XB-GENE-6468379"/>
    </source>
</evidence>
<evidence type="ECO:0000256" key="17">
    <source>
        <dbReference type="ARBA" id="ARBA00041095"/>
    </source>
</evidence>
<dbReference type="OMA" id="YANEPGR"/>
<evidence type="ECO:0000256" key="19">
    <source>
        <dbReference type="SAM" id="SignalP"/>
    </source>
</evidence>
<dbReference type="GO" id="GO:0030246">
    <property type="term" value="F:carbohydrate binding"/>
    <property type="evidence" value="ECO:0007669"/>
    <property type="project" value="UniProtKB-KW"/>
</dbReference>
<dbReference type="InterPro" id="IPR051077">
    <property type="entry name" value="Ca-dependent_lectin"/>
</dbReference>
<evidence type="ECO:0000256" key="15">
    <source>
        <dbReference type="ARBA" id="ARBA00038230"/>
    </source>
</evidence>
<dbReference type="PANTHER" id="PTHR24024">
    <property type="entry name" value="PULMONARY SURFACTANT-ASSOCIATED PROTEIN A"/>
    <property type="match status" value="1"/>
</dbReference>
<feature type="compositionally biased region" description="Low complexity" evidence="18">
    <location>
        <begin position="166"/>
        <end position="181"/>
    </location>
</feature>
<dbReference type="AlphaFoldDB" id="A0A8J0STU7"/>
<comment type="similarity">
    <text evidence="15">Belongs to the SFTPA family.</text>
</comment>
<evidence type="ECO:0000313" key="22">
    <source>
        <dbReference type="RefSeq" id="XP_012822324.2"/>
    </source>
</evidence>
<keyword evidence="21" id="KW-1185">Reference proteome</keyword>
<keyword evidence="4" id="KW-0964">Secreted</keyword>
<evidence type="ECO:0000259" key="20">
    <source>
        <dbReference type="PROSITE" id="PS50041"/>
    </source>
</evidence>
<evidence type="ECO:0000313" key="21">
    <source>
        <dbReference type="Proteomes" id="UP000008143"/>
    </source>
</evidence>
<proteinExistence type="inferred from homology"/>
<dbReference type="Proteomes" id="UP000008143">
    <property type="component" value="Chromosome 7"/>
</dbReference>
<keyword evidence="6" id="KW-0305">Gaseous exchange</keyword>
<keyword evidence="11" id="KW-0176">Collagen</keyword>
<evidence type="ECO:0000256" key="14">
    <source>
        <dbReference type="ARBA" id="ARBA00037480"/>
    </source>
</evidence>
<dbReference type="InterPro" id="IPR016186">
    <property type="entry name" value="C-type_lectin-like/link_sf"/>
</dbReference>
<dbReference type="InterPro" id="IPR016187">
    <property type="entry name" value="CTDL_fold"/>
</dbReference>
<dbReference type="GO" id="GO:0007585">
    <property type="term" value="P:respiratory gaseous exchange by respiratory system"/>
    <property type="evidence" value="ECO:0007669"/>
    <property type="project" value="UniProtKB-KW"/>
</dbReference>
<dbReference type="InterPro" id="IPR008160">
    <property type="entry name" value="Collagen"/>
</dbReference>
<evidence type="ECO:0000256" key="10">
    <source>
        <dbReference type="ARBA" id="ARBA00022837"/>
    </source>
</evidence>
<keyword evidence="7" id="KW-0479">Metal-binding</keyword>
<keyword evidence="10" id="KW-0106">Calcium</keyword>
<gene>
    <name evidence="22 23" type="primary">sftpa1</name>
</gene>
<feature type="chain" id="PRO_5035283737" description="Pulmonary surfactant-associated protein A" evidence="19">
    <location>
        <begin position="25"/>
        <end position="420"/>
    </location>
</feature>
<comment type="subunit">
    <text evidence="16">Oligomeric complex of 6 set of homotrimers.</text>
</comment>
<comment type="subcellular location">
    <subcellularLocation>
        <location evidence="2">Secreted</location>
        <location evidence="2">Extracellular space</location>
        <location evidence="2">Extracellular matrix</location>
    </subcellularLocation>
    <subcellularLocation>
        <location evidence="1">Secreted</location>
        <location evidence="1">Extracellular space</location>
        <location evidence="1">Surface film</location>
    </subcellularLocation>
</comment>
<feature type="signal peptide" evidence="19">
    <location>
        <begin position="1"/>
        <end position="24"/>
    </location>
</feature>
<accession>A0A8J0STU7</accession>
<evidence type="ECO:0000256" key="3">
    <source>
        <dbReference type="ARBA" id="ARBA00022439"/>
    </source>
</evidence>
<dbReference type="AGR" id="Xenbase:XB-GENE-6468379"/>
<dbReference type="GO" id="GO:0005581">
    <property type="term" value="C:collagen trimer"/>
    <property type="evidence" value="ECO:0007669"/>
    <property type="project" value="UniProtKB-KW"/>
</dbReference>
<feature type="compositionally biased region" description="Low complexity" evidence="18">
    <location>
        <begin position="63"/>
        <end position="79"/>
    </location>
</feature>
<feature type="compositionally biased region" description="Basic and acidic residues" evidence="18">
    <location>
        <begin position="183"/>
        <end position="192"/>
    </location>
</feature>
<dbReference type="GO" id="GO:0005604">
    <property type="term" value="C:basement membrane"/>
    <property type="evidence" value="ECO:0000318"/>
    <property type="project" value="GO_Central"/>
</dbReference>
<dbReference type="OrthoDB" id="7357196at2759"/>
<organism evidence="21 22">
    <name type="scientific">Xenopus tropicalis</name>
    <name type="common">Western clawed frog</name>
    <name type="synonym">Silurana tropicalis</name>
    <dbReference type="NCBI Taxonomy" id="8364"/>
    <lineage>
        <taxon>Eukaryota</taxon>
        <taxon>Metazoa</taxon>
        <taxon>Chordata</taxon>
        <taxon>Craniata</taxon>
        <taxon>Vertebrata</taxon>
        <taxon>Euteleostomi</taxon>
        <taxon>Amphibia</taxon>
        <taxon>Batrachia</taxon>
        <taxon>Anura</taxon>
        <taxon>Pipoidea</taxon>
        <taxon>Pipidae</taxon>
        <taxon>Xenopodinae</taxon>
        <taxon>Xenopus</taxon>
        <taxon>Silurana</taxon>
    </lineage>
</organism>
<comment type="function">
    <text evidence="14">In presence of calcium ions, it binds to surfactant phospholipids and contributes to lower the surface tension at the air-liquid interface in the alveoli of the mammalian lung and is essential for normal respiration. Enhances the expression of MYO18A/SP-R210 on alveolar macrophages.</text>
</comment>
<dbReference type="CTD" id="653509"/>
<keyword evidence="9" id="KW-0430">Lectin</keyword>
<dbReference type="Xenbase" id="XB-GENE-6468379">
    <property type="gene designation" value="sftpa1"/>
</dbReference>
<sequence>MANLMKQVIFTITVVLVLLCQAQSQESAVCSVIQGPPGRDGKDGERGMKGDPGLAGQNGSQGLKGPAGPHGKAGPPGQKGNQGERGTNGEPGQQGPKGEKGSLGTPGAPGNPGPKGSTGPRGIPGAMGTTSAQGIKGDQGLQGPKGETGLRGPAGVSGPPGKDGFAGIPGASGIPGPSGIKGSKGDKGDPDTSLTKRIELLEEKLQTILLNLEVMEKRYGFEPWFPLRNIFAKMKSLQQPFLLLAAICVGTSMAQLSGNCLSGLPGMAKGIPETIDRALQVPLLTINQRIAKLEAALNFEGKFHQVGGKIFATNGEQADFEASKLTCKKAGGRIATPMNEAENSALLSILKEQNKYAYLGVTEGVIPSIYLYLDGTPLSYSNWRKNEPNGKGKEKCVEMFTDGQWNDKACNQNRLTVCEF</sequence>
<dbReference type="PANTHER" id="PTHR24024:SF13">
    <property type="entry name" value="PULMONARY SURFACTANT-ASSOCIATED PROTEIN A1"/>
    <property type="match status" value="1"/>
</dbReference>
<evidence type="ECO:0000256" key="9">
    <source>
        <dbReference type="ARBA" id="ARBA00022734"/>
    </source>
</evidence>
<evidence type="ECO:0000256" key="13">
    <source>
        <dbReference type="ARBA" id="ARBA00023180"/>
    </source>
</evidence>
<evidence type="ECO:0000256" key="4">
    <source>
        <dbReference type="ARBA" id="ARBA00022525"/>
    </source>
</evidence>
<evidence type="ECO:0000256" key="16">
    <source>
        <dbReference type="ARBA" id="ARBA00038763"/>
    </source>
</evidence>
<dbReference type="Pfam" id="PF01391">
    <property type="entry name" value="Collagen"/>
    <property type="match status" value="2"/>
</dbReference>
<dbReference type="SMART" id="SM00034">
    <property type="entry name" value="CLECT"/>
    <property type="match status" value="1"/>
</dbReference>
<evidence type="ECO:0000256" key="7">
    <source>
        <dbReference type="ARBA" id="ARBA00022723"/>
    </source>
</evidence>
<dbReference type="InterPro" id="IPR001304">
    <property type="entry name" value="C-type_lectin-like"/>
</dbReference>
<dbReference type="Gene3D" id="3.10.100.10">
    <property type="entry name" value="Mannose-Binding Protein A, subunit A"/>
    <property type="match status" value="1"/>
</dbReference>
<evidence type="ECO:0000256" key="2">
    <source>
        <dbReference type="ARBA" id="ARBA00004498"/>
    </source>
</evidence>
<evidence type="ECO:0000256" key="18">
    <source>
        <dbReference type="SAM" id="MobiDB-lite"/>
    </source>
</evidence>
<feature type="region of interest" description="Disordered" evidence="18">
    <location>
        <begin position="27"/>
        <end position="192"/>
    </location>
</feature>
<dbReference type="InterPro" id="IPR018378">
    <property type="entry name" value="C-type_lectin_CS"/>
</dbReference>
<dbReference type="RefSeq" id="XP_012822324.2">
    <property type="nucleotide sequence ID" value="XM_012966870.2"/>
</dbReference>
<keyword evidence="5" id="KW-0272">Extracellular matrix</keyword>
<keyword evidence="12" id="KW-1015">Disulfide bond</keyword>
<evidence type="ECO:0000256" key="11">
    <source>
        <dbReference type="ARBA" id="ARBA00023119"/>
    </source>
</evidence>
<evidence type="ECO:0000256" key="5">
    <source>
        <dbReference type="ARBA" id="ARBA00022530"/>
    </source>
</evidence>
<evidence type="ECO:0000256" key="8">
    <source>
        <dbReference type="ARBA" id="ARBA00022729"/>
    </source>
</evidence>
<dbReference type="Pfam" id="PF00059">
    <property type="entry name" value="Lectin_C"/>
    <property type="match status" value="1"/>
</dbReference>
<dbReference type="GeneID" id="100498256"/>
<name>A0A8J0STU7_XENTR</name>
<dbReference type="PROSITE" id="PS50041">
    <property type="entry name" value="C_TYPE_LECTIN_2"/>
    <property type="match status" value="1"/>
</dbReference>
<reference evidence="22" key="1">
    <citation type="submission" date="2025-08" db="UniProtKB">
        <authorList>
            <consortium name="RefSeq"/>
        </authorList>
    </citation>
    <scope>IDENTIFICATION</scope>
    <source>
        <strain evidence="22">Nigerian</strain>
        <tissue evidence="22">Liver and blood</tissue>
    </source>
</reference>
<feature type="compositionally biased region" description="Basic and acidic residues" evidence="18">
    <location>
        <begin position="39"/>
        <end position="49"/>
    </location>
</feature>
<keyword evidence="8 19" id="KW-0732">Signal</keyword>
<evidence type="ECO:0000256" key="6">
    <source>
        <dbReference type="ARBA" id="ARBA00022713"/>
    </source>
</evidence>
<dbReference type="GO" id="GO:0030020">
    <property type="term" value="F:extracellular matrix structural constituent conferring tensile strength"/>
    <property type="evidence" value="ECO:0000318"/>
    <property type="project" value="GO_Central"/>
</dbReference>
<dbReference type="GO" id="GO:0046872">
    <property type="term" value="F:metal ion binding"/>
    <property type="evidence" value="ECO:0007669"/>
    <property type="project" value="UniProtKB-KW"/>
</dbReference>
<dbReference type="PROSITE" id="PS00615">
    <property type="entry name" value="C_TYPE_LECTIN_1"/>
    <property type="match status" value="1"/>
</dbReference>
<keyword evidence="3" id="KW-0767">Surface film</keyword>
<keyword evidence="13" id="KW-0325">Glycoprotein</keyword>
<evidence type="ECO:0000256" key="1">
    <source>
        <dbReference type="ARBA" id="ARBA00004364"/>
    </source>
</evidence>
<dbReference type="KEGG" id="xtr:100498256"/>
<feature type="domain" description="C-type lectin" evidence="20">
    <location>
        <begin position="306"/>
        <end position="419"/>
    </location>
</feature>
<evidence type="ECO:0000256" key="12">
    <source>
        <dbReference type="ARBA" id="ARBA00023157"/>
    </source>
</evidence>
<dbReference type="SUPFAM" id="SSF56436">
    <property type="entry name" value="C-type lectin-like"/>
    <property type="match status" value="1"/>
</dbReference>
<protein>
    <recommendedName>
        <fullName evidence="17">Pulmonary surfactant-associated protein A</fullName>
    </recommendedName>
</protein>